<sequence>MLAYQLAWSSEAERRLGLLRTALVDLGRQARWSKSPG</sequence>
<reference evidence="2" key="1">
    <citation type="submission" date="2015-04" db="EMBL/GenBank/DDBJ databases">
        <title>Physiological reanalysis, assessment of diazotrophy, and genome sequences of multiple isolates of Streptomyces thermoautotrophicus.</title>
        <authorList>
            <person name="MacKellar D.C."/>
            <person name="Lieber L."/>
            <person name="Norman J."/>
            <person name="Bolger A."/>
            <person name="Tobin C."/>
            <person name="Murray J.W."/>
            <person name="Chang R."/>
            <person name="Ford T."/>
            <person name="Nguyen P.Q."/>
            <person name="Woodward J."/>
            <person name="Permingeat H."/>
            <person name="Joshi N.S."/>
            <person name="Silver P.A."/>
            <person name="Usadel B."/>
            <person name="Rutherford A.W."/>
            <person name="Friesen M."/>
            <person name="Prell J."/>
        </authorList>
    </citation>
    <scope>NUCLEOTIDE SEQUENCE [LARGE SCALE GENOMIC DNA]</scope>
    <source>
        <strain evidence="2">H1</strain>
    </source>
</reference>
<accession>A0A132MUL9</accession>
<evidence type="ECO:0000313" key="1">
    <source>
        <dbReference type="EMBL" id="KWX01494.1"/>
    </source>
</evidence>
<dbReference type="AlphaFoldDB" id="A0A132MUL9"/>
<proteinExistence type="predicted"/>
<dbReference type="EMBL" id="LAXD01000001">
    <property type="protein sequence ID" value="KWX01494.1"/>
    <property type="molecule type" value="Genomic_DNA"/>
</dbReference>
<dbReference type="PATRIC" id="fig|1469144.10.peg.2734"/>
<name>A0A132MUL9_9ACTN</name>
<evidence type="ECO:0000313" key="2">
    <source>
        <dbReference type="Proteomes" id="UP000070188"/>
    </source>
</evidence>
<protein>
    <submittedName>
        <fullName evidence="1">Uncharacterized protein</fullName>
    </submittedName>
</protein>
<dbReference type="STRING" id="1469144.LI90_2526"/>
<comment type="caution">
    <text evidence="1">The sequence shown here is derived from an EMBL/GenBank/DDBJ whole genome shotgun (WGS) entry which is preliminary data.</text>
</comment>
<dbReference type="Proteomes" id="UP000070188">
    <property type="component" value="Unassembled WGS sequence"/>
</dbReference>
<keyword evidence="2" id="KW-1185">Reference proteome</keyword>
<gene>
    <name evidence="1" type="ORF">LI90_2526</name>
</gene>
<organism evidence="1 2">
    <name type="scientific">Carbonactinospora thermoautotrophica</name>
    <dbReference type="NCBI Taxonomy" id="1469144"/>
    <lineage>
        <taxon>Bacteria</taxon>
        <taxon>Bacillati</taxon>
        <taxon>Actinomycetota</taxon>
        <taxon>Actinomycetes</taxon>
        <taxon>Kitasatosporales</taxon>
        <taxon>Carbonactinosporaceae</taxon>
        <taxon>Carbonactinospora</taxon>
    </lineage>
</organism>